<feature type="non-terminal residue" evidence="5">
    <location>
        <position position="341"/>
    </location>
</feature>
<dbReference type="SUPFAM" id="SSF48403">
    <property type="entry name" value="Ankyrin repeat"/>
    <property type="match status" value="1"/>
</dbReference>
<organism evidence="5 6">
    <name type="scientific">Symbiodinium natans</name>
    <dbReference type="NCBI Taxonomy" id="878477"/>
    <lineage>
        <taxon>Eukaryota</taxon>
        <taxon>Sar</taxon>
        <taxon>Alveolata</taxon>
        <taxon>Dinophyceae</taxon>
        <taxon>Suessiales</taxon>
        <taxon>Symbiodiniaceae</taxon>
        <taxon>Symbiodinium</taxon>
    </lineage>
</organism>
<dbReference type="OrthoDB" id="26525at2759"/>
<evidence type="ECO:0000256" key="1">
    <source>
        <dbReference type="ARBA" id="ARBA00022737"/>
    </source>
</evidence>
<feature type="compositionally biased region" description="Low complexity" evidence="3">
    <location>
        <begin position="112"/>
        <end position="127"/>
    </location>
</feature>
<evidence type="ECO:0000256" key="2">
    <source>
        <dbReference type="ARBA" id="ARBA00022837"/>
    </source>
</evidence>
<dbReference type="SMART" id="SM00054">
    <property type="entry name" value="EFh"/>
    <property type="match status" value="3"/>
</dbReference>
<evidence type="ECO:0000313" key="5">
    <source>
        <dbReference type="EMBL" id="CAE7221286.1"/>
    </source>
</evidence>
<dbReference type="Pfam" id="PF13202">
    <property type="entry name" value="EF-hand_5"/>
    <property type="match status" value="1"/>
</dbReference>
<dbReference type="InterPro" id="IPR018247">
    <property type="entry name" value="EF_Hand_1_Ca_BS"/>
</dbReference>
<dbReference type="GO" id="GO:0005509">
    <property type="term" value="F:calcium ion binding"/>
    <property type="evidence" value="ECO:0007669"/>
    <property type="project" value="InterPro"/>
</dbReference>
<name>A0A812KC62_9DINO</name>
<dbReference type="Proteomes" id="UP000604046">
    <property type="component" value="Unassembled WGS sequence"/>
</dbReference>
<protein>
    <recommendedName>
        <fullName evidence="4">EF-hand domain-containing protein</fullName>
    </recommendedName>
</protein>
<gene>
    <name evidence="5" type="ORF">SNAT2548_LOCUS8145</name>
</gene>
<dbReference type="CDD" id="cd00051">
    <property type="entry name" value="EFh"/>
    <property type="match status" value="1"/>
</dbReference>
<keyword evidence="2" id="KW-0106">Calcium</keyword>
<dbReference type="InterPro" id="IPR011992">
    <property type="entry name" value="EF-hand-dom_pair"/>
</dbReference>
<sequence length="341" mass="37152">VWAADCDHLTALHAAAFRGHTECCETLLQHPSLEQICKAGILDISSLRHAREDVFAIIQAALEKVGIAIEAPKDVAVQVEVEAEPTEDGELDLAIAEGQFLLTLPPSPDDQAASASEEGAAPESPWSPQAPHSPVEVLTAAPLLAIHQKLLEAKLNPLDYFKQLDQDGDGRLTPDELRKCLQSLGHRPSPDELRQLLARLDPERTGSVEIAALYHAVQLEAAEHEAKLRQELERAMRRATGFDGQDEEAMRVRSPEVSSAALRALVLKMEATQMRVGELFRKFDVDGDGFWSLSELGEAVSFAGHAASPRDLRDLMDLILGGGAGWAVWPWLGLSALRGPW</sequence>
<dbReference type="AlphaFoldDB" id="A0A812KC62"/>
<dbReference type="Gene3D" id="1.25.40.20">
    <property type="entry name" value="Ankyrin repeat-containing domain"/>
    <property type="match status" value="1"/>
</dbReference>
<dbReference type="Pfam" id="PF13499">
    <property type="entry name" value="EF-hand_7"/>
    <property type="match status" value="1"/>
</dbReference>
<feature type="domain" description="EF-hand" evidence="4">
    <location>
        <begin position="271"/>
        <end position="306"/>
    </location>
</feature>
<keyword evidence="6" id="KW-1185">Reference proteome</keyword>
<keyword evidence="1" id="KW-0677">Repeat</keyword>
<dbReference type="Gene3D" id="1.10.238.10">
    <property type="entry name" value="EF-hand"/>
    <property type="match status" value="2"/>
</dbReference>
<dbReference type="InterPro" id="IPR050145">
    <property type="entry name" value="Centrin_CML-like"/>
</dbReference>
<accession>A0A812KC62</accession>
<dbReference type="InterPro" id="IPR002110">
    <property type="entry name" value="Ankyrin_rpt"/>
</dbReference>
<evidence type="ECO:0000313" key="6">
    <source>
        <dbReference type="Proteomes" id="UP000604046"/>
    </source>
</evidence>
<dbReference type="InterPro" id="IPR002048">
    <property type="entry name" value="EF_hand_dom"/>
</dbReference>
<dbReference type="PROSITE" id="PS00018">
    <property type="entry name" value="EF_HAND_1"/>
    <property type="match status" value="1"/>
</dbReference>
<feature type="region of interest" description="Disordered" evidence="3">
    <location>
        <begin position="106"/>
        <end position="133"/>
    </location>
</feature>
<feature type="domain" description="EF-hand" evidence="4">
    <location>
        <begin position="152"/>
        <end position="187"/>
    </location>
</feature>
<dbReference type="EMBL" id="CAJNDS010000593">
    <property type="protein sequence ID" value="CAE7221286.1"/>
    <property type="molecule type" value="Genomic_DNA"/>
</dbReference>
<dbReference type="InterPro" id="IPR036770">
    <property type="entry name" value="Ankyrin_rpt-contain_sf"/>
</dbReference>
<reference evidence="5" key="1">
    <citation type="submission" date="2021-02" db="EMBL/GenBank/DDBJ databases">
        <authorList>
            <person name="Dougan E. K."/>
            <person name="Rhodes N."/>
            <person name="Thang M."/>
            <person name="Chan C."/>
        </authorList>
    </citation>
    <scope>NUCLEOTIDE SEQUENCE</scope>
</reference>
<evidence type="ECO:0000256" key="3">
    <source>
        <dbReference type="SAM" id="MobiDB-lite"/>
    </source>
</evidence>
<dbReference type="PROSITE" id="PS50222">
    <property type="entry name" value="EF_HAND_2"/>
    <property type="match status" value="2"/>
</dbReference>
<dbReference type="PANTHER" id="PTHR23050">
    <property type="entry name" value="CALCIUM BINDING PROTEIN"/>
    <property type="match status" value="1"/>
</dbReference>
<comment type="caution">
    <text evidence="5">The sequence shown here is derived from an EMBL/GenBank/DDBJ whole genome shotgun (WGS) entry which is preliminary data.</text>
</comment>
<dbReference type="Pfam" id="PF00023">
    <property type="entry name" value="Ank"/>
    <property type="match status" value="1"/>
</dbReference>
<evidence type="ECO:0000259" key="4">
    <source>
        <dbReference type="PROSITE" id="PS50222"/>
    </source>
</evidence>
<proteinExistence type="predicted"/>
<dbReference type="SUPFAM" id="SSF47473">
    <property type="entry name" value="EF-hand"/>
    <property type="match status" value="1"/>
</dbReference>